<proteinExistence type="predicted"/>
<sequence length="105" mass="12252">MGKFENGIWVAVQFLVCSHNETELAKQLVEESGLTMKDCLKAQKESGFEDVTMLEFINSIFPVDGDKHCSQCKHYEICPNYTMYCRVLQKRITARKKPCKYYEKE</sequence>
<name>A0A3E4VYD8_9BACT</name>
<comment type="caution">
    <text evidence="1">The sequence shown here is derived from an EMBL/GenBank/DDBJ whole genome shotgun (WGS) entry which is preliminary data.</text>
</comment>
<dbReference type="Proteomes" id="UP000260780">
    <property type="component" value="Unassembled WGS sequence"/>
</dbReference>
<dbReference type="AlphaFoldDB" id="A0A3E4VYD8"/>
<reference evidence="1 2" key="1">
    <citation type="submission" date="2018-08" db="EMBL/GenBank/DDBJ databases">
        <title>A genome reference for cultivated species of the human gut microbiota.</title>
        <authorList>
            <person name="Zou Y."/>
            <person name="Xue W."/>
            <person name="Luo G."/>
        </authorList>
    </citation>
    <scope>NUCLEOTIDE SEQUENCE [LARGE SCALE GENOMIC DNA]</scope>
    <source>
        <strain evidence="1 2">OM08-14</strain>
    </source>
</reference>
<evidence type="ECO:0000313" key="1">
    <source>
        <dbReference type="EMBL" id="RGM34930.1"/>
    </source>
</evidence>
<accession>A0A3E4VYD8</accession>
<organism evidence="1 2">
    <name type="scientific">Phocaeicola plebeius</name>
    <dbReference type="NCBI Taxonomy" id="310297"/>
    <lineage>
        <taxon>Bacteria</taxon>
        <taxon>Pseudomonadati</taxon>
        <taxon>Bacteroidota</taxon>
        <taxon>Bacteroidia</taxon>
        <taxon>Bacteroidales</taxon>
        <taxon>Bacteroidaceae</taxon>
        <taxon>Phocaeicola</taxon>
    </lineage>
</organism>
<evidence type="ECO:0000313" key="2">
    <source>
        <dbReference type="Proteomes" id="UP000260780"/>
    </source>
</evidence>
<protein>
    <submittedName>
        <fullName evidence="1">Uncharacterized protein</fullName>
    </submittedName>
</protein>
<gene>
    <name evidence="1" type="ORF">DXC17_15670</name>
</gene>
<dbReference type="RefSeq" id="WP_117748518.1">
    <property type="nucleotide sequence ID" value="NZ_DBFNHJ010000002.1"/>
</dbReference>
<dbReference type="EMBL" id="QSTF01000060">
    <property type="protein sequence ID" value="RGM34930.1"/>
    <property type="molecule type" value="Genomic_DNA"/>
</dbReference>